<evidence type="ECO:0000313" key="3">
    <source>
        <dbReference type="Proteomes" id="UP000002037"/>
    </source>
</evidence>
<dbReference type="HOGENOM" id="CLU_542928_0_0_1"/>
<accession>C5M3W1</accession>
<sequence length="502" mass="55352">MINKNFNLSLKLSKTDFPPPGVGFGNNSRPFTPVDQTMKTPLDAPQQFFPIVPQQQQQMSGSEFSLNPAGNSIYQNPRDNESDDILTDIDEPNGFYKKNFTLFFTSHFDQVLLTIYSNVLSSPTTTPFSGTIPPSGLVSRVANETIKELIKNTASNNAPQYDQFNIINRDCLKSHEYQPIILQLIRKRLLELCHSRSNSNNKLPESTSIQVSGTSTRSSVSNLSLNEANLQNYNASNSSAVNLARSRSSSINLRKQSLTRNNSNNWLHVGNISNLRPVGNPDFNISTDSLQSMQDHVPQSMINRTSYNNNFNNSNTSNVGQLNSMMMDYHITPPTSHKGSVSSAITPPFSVVQNSIPASYESEEFYFLQRSRSSSRGNNFPHALNINTDMSNLQSMNSMQGFSNGNPRSAGGIALDSPFLSATTPGDEYFPGFPLPNNNNNSNTNQSNGAATPSTPTGMQNNFDQAFSAPPSSGDSSKINIPNQYTLSEKKRDSLKMKRGIH</sequence>
<feature type="compositionally biased region" description="Polar residues" evidence="1">
    <location>
        <begin position="449"/>
        <end position="487"/>
    </location>
</feature>
<feature type="compositionally biased region" description="Low complexity" evidence="1">
    <location>
        <begin position="437"/>
        <end position="448"/>
    </location>
</feature>
<name>C5M3W1_CANTT</name>
<protein>
    <submittedName>
        <fullName evidence="2">Uncharacterized protein</fullName>
    </submittedName>
</protein>
<dbReference type="VEuPathDB" id="FungiDB:CTRG_00750"/>
<dbReference type="AlphaFoldDB" id="C5M3W1"/>
<dbReference type="Proteomes" id="UP000002037">
    <property type="component" value="Unassembled WGS sequence"/>
</dbReference>
<organism evidence="2 3">
    <name type="scientific">Candida tropicalis (strain ATCC MYA-3404 / T1)</name>
    <name type="common">Yeast</name>
    <dbReference type="NCBI Taxonomy" id="294747"/>
    <lineage>
        <taxon>Eukaryota</taxon>
        <taxon>Fungi</taxon>
        <taxon>Dikarya</taxon>
        <taxon>Ascomycota</taxon>
        <taxon>Saccharomycotina</taxon>
        <taxon>Pichiomycetes</taxon>
        <taxon>Debaryomycetaceae</taxon>
        <taxon>Candida/Lodderomyces clade</taxon>
        <taxon>Candida</taxon>
    </lineage>
</organism>
<dbReference type="RefSeq" id="XP_002545969.1">
    <property type="nucleotide sequence ID" value="XM_002545923.1"/>
</dbReference>
<proteinExistence type="predicted"/>
<reference evidence="2 3" key="1">
    <citation type="journal article" date="2009" name="Nature">
        <title>Evolution of pathogenicity and sexual reproduction in eight Candida genomes.</title>
        <authorList>
            <person name="Butler G."/>
            <person name="Rasmussen M.D."/>
            <person name="Lin M.F."/>
            <person name="Santos M.A."/>
            <person name="Sakthikumar S."/>
            <person name="Munro C.A."/>
            <person name="Rheinbay E."/>
            <person name="Grabherr M."/>
            <person name="Forche A."/>
            <person name="Reedy J.L."/>
            <person name="Agrafioti I."/>
            <person name="Arnaud M.B."/>
            <person name="Bates S."/>
            <person name="Brown A.J."/>
            <person name="Brunke S."/>
            <person name="Costanzo M.C."/>
            <person name="Fitzpatrick D.A."/>
            <person name="de Groot P.W."/>
            <person name="Harris D."/>
            <person name="Hoyer L.L."/>
            <person name="Hube B."/>
            <person name="Klis F.M."/>
            <person name="Kodira C."/>
            <person name="Lennard N."/>
            <person name="Logue M.E."/>
            <person name="Martin R."/>
            <person name="Neiman A.M."/>
            <person name="Nikolaou E."/>
            <person name="Quail M.A."/>
            <person name="Quinn J."/>
            <person name="Santos M.C."/>
            <person name="Schmitzberger F.F."/>
            <person name="Sherlock G."/>
            <person name="Shah P."/>
            <person name="Silverstein K.A."/>
            <person name="Skrzypek M.S."/>
            <person name="Soll D."/>
            <person name="Staggs R."/>
            <person name="Stansfield I."/>
            <person name="Stumpf M.P."/>
            <person name="Sudbery P.E."/>
            <person name="Srikantha T."/>
            <person name="Zeng Q."/>
            <person name="Berman J."/>
            <person name="Berriman M."/>
            <person name="Heitman J."/>
            <person name="Gow N.A."/>
            <person name="Lorenz M.C."/>
            <person name="Birren B.W."/>
            <person name="Kellis M."/>
            <person name="Cuomo C.A."/>
        </authorList>
    </citation>
    <scope>NUCLEOTIDE SEQUENCE [LARGE SCALE GENOMIC DNA]</scope>
    <source>
        <strain evidence="3">ATCC MYA-3404 / T1</strain>
    </source>
</reference>
<dbReference type="EMBL" id="GG692395">
    <property type="protein sequence ID" value="EER36011.1"/>
    <property type="molecule type" value="Genomic_DNA"/>
</dbReference>
<dbReference type="eggNOG" id="ENOG502SRSS">
    <property type="taxonomic scope" value="Eukaryota"/>
</dbReference>
<feature type="compositionally biased region" description="Polar residues" evidence="1">
    <location>
        <begin position="397"/>
        <end position="407"/>
    </location>
</feature>
<dbReference type="OrthoDB" id="4093447at2759"/>
<dbReference type="KEGG" id="ctp:CTRG_00750"/>
<gene>
    <name evidence="2" type="ORF">CTRG_00750</name>
</gene>
<dbReference type="GeneID" id="8301173"/>
<evidence type="ECO:0000256" key="1">
    <source>
        <dbReference type="SAM" id="MobiDB-lite"/>
    </source>
</evidence>
<keyword evidence="3" id="KW-1185">Reference proteome</keyword>
<feature type="region of interest" description="Disordered" evidence="1">
    <location>
        <begin position="397"/>
        <end position="502"/>
    </location>
</feature>
<evidence type="ECO:0000313" key="2">
    <source>
        <dbReference type="EMBL" id="EER36011.1"/>
    </source>
</evidence>